<organism evidence="2 3">
    <name type="scientific">Apiospora kogelbergensis</name>
    <dbReference type="NCBI Taxonomy" id="1337665"/>
    <lineage>
        <taxon>Eukaryota</taxon>
        <taxon>Fungi</taxon>
        <taxon>Dikarya</taxon>
        <taxon>Ascomycota</taxon>
        <taxon>Pezizomycotina</taxon>
        <taxon>Sordariomycetes</taxon>
        <taxon>Xylariomycetidae</taxon>
        <taxon>Amphisphaeriales</taxon>
        <taxon>Apiosporaceae</taxon>
        <taxon>Apiospora</taxon>
    </lineage>
</organism>
<dbReference type="EMBL" id="JAQQWP010000001">
    <property type="protein sequence ID" value="KAK8133048.1"/>
    <property type="molecule type" value="Genomic_DNA"/>
</dbReference>
<keyword evidence="1" id="KW-0732">Signal</keyword>
<gene>
    <name evidence="2" type="ORF">PG999_001221</name>
</gene>
<comment type="caution">
    <text evidence="2">The sequence shown here is derived from an EMBL/GenBank/DDBJ whole genome shotgun (WGS) entry which is preliminary data.</text>
</comment>
<evidence type="ECO:0000313" key="3">
    <source>
        <dbReference type="Proteomes" id="UP001392437"/>
    </source>
</evidence>
<keyword evidence="3" id="KW-1185">Reference proteome</keyword>
<evidence type="ECO:0000313" key="2">
    <source>
        <dbReference type="EMBL" id="KAK8133048.1"/>
    </source>
</evidence>
<proteinExistence type="predicted"/>
<accession>A0AAW0RE19</accession>
<evidence type="ECO:0000256" key="1">
    <source>
        <dbReference type="SAM" id="SignalP"/>
    </source>
</evidence>
<reference evidence="2 3" key="1">
    <citation type="submission" date="2023-01" db="EMBL/GenBank/DDBJ databases">
        <title>Analysis of 21 Apiospora genomes using comparative genomics revels a genus with tremendous synthesis potential of carbohydrate active enzymes and secondary metabolites.</title>
        <authorList>
            <person name="Sorensen T."/>
        </authorList>
    </citation>
    <scope>NUCLEOTIDE SEQUENCE [LARGE SCALE GENOMIC DNA]</scope>
    <source>
        <strain evidence="2 3">CBS 117206</strain>
    </source>
</reference>
<evidence type="ECO:0008006" key="4">
    <source>
        <dbReference type="Google" id="ProtNLM"/>
    </source>
</evidence>
<feature type="chain" id="PRO_5043889343" description="Cupin" evidence="1">
    <location>
        <begin position="26"/>
        <end position="200"/>
    </location>
</feature>
<protein>
    <recommendedName>
        <fullName evidence="4">Cupin</fullName>
    </recommendedName>
</protein>
<feature type="signal peptide" evidence="1">
    <location>
        <begin position="1"/>
        <end position="25"/>
    </location>
</feature>
<name>A0AAW0RE19_9PEZI</name>
<dbReference type="Proteomes" id="UP001392437">
    <property type="component" value="Unassembled WGS sequence"/>
</dbReference>
<sequence length="200" mass="20418">MARSTRALVTSCLTLALCAFQGASAAEAPKLNVTAIGASGGKSTLECWQLDAPFAVSDTPGTRGSAAATLGNVSNLGMTVLPAGFDGGVTQRAGQPVSNIHCDFPVYTWVMFISGMAHVTLPGDDSGGAYILGGEFGLIFAADTANVSEKGHYTRYPGIVETVALQIPTLDGEIPPHQVVRSGPCLTNNTAGLRSFAGSG</sequence>
<dbReference type="AlphaFoldDB" id="A0AAW0RE19"/>